<evidence type="ECO:0000313" key="4">
    <source>
        <dbReference type="Proteomes" id="UP000054636"/>
    </source>
</evidence>
<dbReference type="InterPro" id="IPR001849">
    <property type="entry name" value="PH_domain"/>
</dbReference>
<gene>
    <name evidence="3" type="ORF">AM588_10007913</name>
</gene>
<feature type="compositionally biased region" description="Basic and acidic residues" evidence="1">
    <location>
        <begin position="582"/>
        <end position="596"/>
    </location>
</feature>
<accession>A0A0W8DR02</accession>
<proteinExistence type="predicted"/>
<sequence>MSANATEVLKNLLILQLEGVKRLVNEYHQQTEAYVQQFGHLPLSQEPADAAHETRITLRSLATASPSLADGCAVSEVILDATKKYCGADMCATSPEHLESFLAVSRNDVKTAEDRVHALFVLDATLASAEHQKEMQSRFERQQGYDLLVEWLAVSCSYNDETSKAFTELLLLVLQRHVPAIPFTAKTVVKKLAKYKNVMKGKKNKALLQNVVNHYREKINSAGMEGYLDHLETTGPTGLHKKIWTRRFFKLNKTFHVLEFFTDETQYERKGKLELCGATVFTADELGGLLSDDKSSVEMSRRFIFRITENGSKKHHYLCANLSGVKAPVPPTYKLASSTRDYLEEWLRALRTAIAAADDTPLSAVTMGLGELNAQIGTFMNHMHLSALISNRIREHGQSIYEITVKAWILERELEVDEDQEDYRGEMSWQILEYSCAWRIRKSTAELRNFDEQLRLLFGSSVQNLVFPSSSFGSKLQQLHLHTSATQKEAENQQRMKIYDAYLQSLLRLPAFSSFGSDASTMLDTFLDISPHLTPFRKLEKEIGQSMHLRDRKVVPWKDRERFEMLYKMHLQVIATQEENSRRVQTEYLRKKSDTSHRHRHSRHRSSKERNYSEAEEFAPVPVDFYVAPLPAPTTATEESRPGEAVQKRIARIGHRLVVEAFEA</sequence>
<evidence type="ECO:0000256" key="1">
    <source>
        <dbReference type="SAM" id="MobiDB-lite"/>
    </source>
</evidence>
<comment type="caution">
    <text evidence="3">The sequence shown here is derived from an EMBL/GenBank/DDBJ whole genome shotgun (WGS) entry which is preliminary data.</text>
</comment>
<dbReference type="Pfam" id="PF00169">
    <property type="entry name" value="PH"/>
    <property type="match status" value="1"/>
</dbReference>
<feature type="compositionally biased region" description="Basic residues" evidence="1">
    <location>
        <begin position="597"/>
        <end position="607"/>
    </location>
</feature>
<dbReference type="PROSITE" id="PS50003">
    <property type="entry name" value="PH_DOMAIN"/>
    <property type="match status" value="1"/>
</dbReference>
<feature type="domain" description="PH" evidence="2">
    <location>
        <begin position="221"/>
        <end position="355"/>
    </location>
</feature>
<dbReference type="SMART" id="SM00233">
    <property type="entry name" value="PH"/>
    <property type="match status" value="1"/>
</dbReference>
<evidence type="ECO:0000313" key="3">
    <source>
        <dbReference type="EMBL" id="KUF98810.1"/>
    </source>
</evidence>
<evidence type="ECO:0000259" key="2">
    <source>
        <dbReference type="PROSITE" id="PS50003"/>
    </source>
</evidence>
<dbReference type="SUPFAM" id="SSF50729">
    <property type="entry name" value="PH domain-like"/>
    <property type="match status" value="1"/>
</dbReference>
<dbReference type="EMBL" id="LNFP01000054">
    <property type="protein sequence ID" value="KUF98810.1"/>
    <property type="molecule type" value="Genomic_DNA"/>
</dbReference>
<protein>
    <submittedName>
        <fullName evidence="3">Histone-lysine N-methyltransferase</fullName>
    </submittedName>
</protein>
<dbReference type="InterPro" id="IPR011993">
    <property type="entry name" value="PH-like_dom_sf"/>
</dbReference>
<dbReference type="Proteomes" id="UP000054636">
    <property type="component" value="Unassembled WGS sequence"/>
</dbReference>
<dbReference type="Gene3D" id="2.30.29.30">
    <property type="entry name" value="Pleckstrin-homology domain (PH domain)/Phosphotyrosine-binding domain (PTB)"/>
    <property type="match status" value="1"/>
</dbReference>
<dbReference type="AlphaFoldDB" id="A0A0W8DR02"/>
<reference evidence="3 4" key="1">
    <citation type="submission" date="2015-11" db="EMBL/GenBank/DDBJ databases">
        <title>Genomes and virulence difference between two physiological races of Phytophthora nicotianae.</title>
        <authorList>
            <person name="Liu H."/>
            <person name="Ma X."/>
            <person name="Yu H."/>
            <person name="Fang D."/>
            <person name="Li Y."/>
            <person name="Wang X."/>
            <person name="Wang W."/>
            <person name="Dong Y."/>
            <person name="Xiao B."/>
        </authorList>
    </citation>
    <scope>NUCLEOTIDE SEQUENCE [LARGE SCALE GENOMIC DNA]</scope>
    <source>
        <strain evidence="4">race 1</strain>
    </source>
</reference>
<organism evidence="3 4">
    <name type="scientific">Phytophthora nicotianae</name>
    <name type="common">Potato buckeye rot agent</name>
    <name type="synonym">Phytophthora parasitica</name>
    <dbReference type="NCBI Taxonomy" id="4792"/>
    <lineage>
        <taxon>Eukaryota</taxon>
        <taxon>Sar</taxon>
        <taxon>Stramenopiles</taxon>
        <taxon>Oomycota</taxon>
        <taxon>Peronosporomycetes</taxon>
        <taxon>Peronosporales</taxon>
        <taxon>Peronosporaceae</taxon>
        <taxon>Phytophthora</taxon>
    </lineage>
</organism>
<name>A0A0W8DR02_PHYNI</name>
<feature type="region of interest" description="Disordered" evidence="1">
    <location>
        <begin position="582"/>
        <end position="614"/>
    </location>
</feature>